<sequence>MKSTMKSATSRCLLLLAASCFLLLAHASNPQLLQERKPQLQVRQVLSIPQPSGGATTTTTTSPTPTSTSTSATTTPAQTTTTAPTTTPTSPTTTSQTTTTQPSTTSPSASTHDAVTTQPISALPVTTSAQVTTNSAGETITVEVTETASSSTSSSAPTSSSSSSSDSSSGLGTGSIIGLSVAGGVAVIAIISFFVWKFTRKRFTDFDDNEAIKWPELNTHSGGGDVHALPTNSTGRSGFGAEHDSELNLARAPSPGGYAHSVGATSVPETYNSAQDPYAVPPLPHLNPNQPYHDDPGVYNQPGYYDPYRGPVPNTFGDGYSDAHGAEAIPMTRMARTRSPGPQTAYDVQGHASPGPQAAMGYGIDARSASPAIGAGRVSPGPQAAYGYGPR</sequence>
<keyword evidence="3 6" id="KW-1133">Transmembrane helix</keyword>
<evidence type="ECO:0000256" key="2">
    <source>
        <dbReference type="ARBA" id="ARBA00022692"/>
    </source>
</evidence>
<evidence type="ECO:0008006" key="10">
    <source>
        <dbReference type="Google" id="ProtNLM"/>
    </source>
</evidence>
<feature type="region of interest" description="Disordered" evidence="5">
    <location>
        <begin position="370"/>
        <end position="391"/>
    </location>
</feature>
<name>A0A1J8R7N9_9AGAM</name>
<comment type="subcellular location">
    <subcellularLocation>
        <location evidence="1">Membrane</location>
        <topology evidence="1">Single-pass membrane protein</topology>
    </subcellularLocation>
</comment>
<dbReference type="Proteomes" id="UP000183567">
    <property type="component" value="Unassembled WGS sequence"/>
</dbReference>
<reference evidence="8 9" key="1">
    <citation type="submission" date="2016-03" db="EMBL/GenBank/DDBJ databases">
        <title>Comparative genomics of the ectomycorrhizal sister species Rhizopogon vinicolor and Rhizopogon vesiculosus (Basidiomycota: Boletales) reveals a divergence of the mating type B locus.</title>
        <authorList>
            <person name="Mujic A.B."/>
            <person name="Kuo A."/>
            <person name="Tritt A."/>
            <person name="Lipzen A."/>
            <person name="Chen C."/>
            <person name="Johnson J."/>
            <person name="Sharma A."/>
            <person name="Barry K."/>
            <person name="Grigoriev I.V."/>
            <person name="Spatafora J.W."/>
        </authorList>
    </citation>
    <scope>NUCLEOTIDE SEQUENCE [LARGE SCALE GENOMIC DNA]</scope>
    <source>
        <strain evidence="8 9">AM-OR11-056</strain>
    </source>
</reference>
<dbReference type="EMBL" id="LVVM01000052">
    <property type="protein sequence ID" value="OJA21657.1"/>
    <property type="molecule type" value="Genomic_DNA"/>
</dbReference>
<keyword evidence="2 6" id="KW-0812">Transmembrane</keyword>
<evidence type="ECO:0000256" key="5">
    <source>
        <dbReference type="SAM" id="MobiDB-lite"/>
    </source>
</evidence>
<evidence type="ECO:0000256" key="6">
    <source>
        <dbReference type="SAM" id="Phobius"/>
    </source>
</evidence>
<feature type="compositionally biased region" description="Low complexity" evidence="5">
    <location>
        <begin position="55"/>
        <end position="111"/>
    </location>
</feature>
<dbReference type="InterPro" id="IPR051694">
    <property type="entry name" value="Immunoregulatory_rcpt-like"/>
</dbReference>
<feature type="region of interest" description="Disordered" evidence="5">
    <location>
        <begin position="217"/>
        <end position="241"/>
    </location>
</feature>
<dbReference type="OrthoDB" id="2576541at2759"/>
<evidence type="ECO:0000256" key="1">
    <source>
        <dbReference type="ARBA" id="ARBA00004167"/>
    </source>
</evidence>
<feature type="transmembrane region" description="Helical" evidence="6">
    <location>
        <begin position="171"/>
        <end position="196"/>
    </location>
</feature>
<evidence type="ECO:0000313" key="8">
    <source>
        <dbReference type="EMBL" id="OJA21657.1"/>
    </source>
</evidence>
<evidence type="ECO:0000313" key="9">
    <source>
        <dbReference type="Proteomes" id="UP000183567"/>
    </source>
</evidence>
<evidence type="ECO:0000256" key="3">
    <source>
        <dbReference type="ARBA" id="ARBA00022989"/>
    </source>
</evidence>
<dbReference type="GO" id="GO:0071944">
    <property type="term" value="C:cell periphery"/>
    <property type="evidence" value="ECO:0007669"/>
    <property type="project" value="UniProtKB-ARBA"/>
</dbReference>
<evidence type="ECO:0000256" key="4">
    <source>
        <dbReference type="ARBA" id="ARBA00023136"/>
    </source>
</evidence>
<dbReference type="PANTHER" id="PTHR15549">
    <property type="entry name" value="PAIRED IMMUNOGLOBULIN-LIKE TYPE 2 RECEPTOR"/>
    <property type="match status" value="1"/>
</dbReference>
<dbReference type="PANTHER" id="PTHR15549:SF30">
    <property type="entry name" value="MID2 DOMAIN-CONTAINING PROTEIN"/>
    <property type="match status" value="1"/>
</dbReference>
<keyword evidence="9" id="KW-1185">Reference proteome</keyword>
<dbReference type="GO" id="GO:0016020">
    <property type="term" value="C:membrane"/>
    <property type="evidence" value="ECO:0007669"/>
    <property type="project" value="UniProtKB-SubCell"/>
</dbReference>
<gene>
    <name evidence="8" type="ORF">AZE42_09323</name>
</gene>
<accession>A0A1J8R7N9</accession>
<feature type="signal peptide" evidence="7">
    <location>
        <begin position="1"/>
        <end position="27"/>
    </location>
</feature>
<proteinExistence type="predicted"/>
<dbReference type="AlphaFoldDB" id="A0A1J8R7N9"/>
<keyword evidence="7" id="KW-0732">Signal</keyword>
<feature type="region of interest" description="Disordered" evidence="5">
    <location>
        <begin position="47"/>
        <end position="114"/>
    </location>
</feature>
<protein>
    <recommendedName>
        <fullName evidence="10">Mid2 domain-containing protein</fullName>
    </recommendedName>
</protein>
<organism evidence="8 9">
    <name type="scientific">Rhizopogon vesiculosus</name>
    <dbReference type="NCBI Taxonomy" id="180088"/>
    <lineage>
        <taxon>Eukaryota</taxon>
        <taxon>Fungi</taxon>
        <taxon>Dikarya</taxon>
        <taxon>Basidiomycota</taxon>
        <taxon>Agaricomycotina</taxon>
        <taxon>Agaricomycetes</taxon>
        <taxon>Agaricomycetidae</taxon>
        <taxon>Boletales</taxon>
        <taxon>Suillineae</taxon>
        <taxon>Rhizopogonaceae</taxon>
        <taxon>Rhizopogon</taxon>
    </lineage>
</organism>
<comment type="caution">
    <text evidence="8">The sequence shown here is derived from an EMBL/GenBank/DDBJ whole genome shotgun (WGS) entry which is preliminary data.</text>
</comment>
<dbReference type="STRING" id="180088.A0A1J8R7N9"/>
<feature type="chain" id="PRO_5012362825" description="Mid2 domain-containing protein" evidence="7">
    <location>
        <begin position="28"/>
        <end position="391"/>
    </location>
</feature>
<keyword evidence="4 6" id="KW-0472">Membrane</keyword>
<evidence type="ECO:0000256" key="7">
    <source>
        <dbReference type="SAM" id="SignalP"/>
    </source>
</evidence>
<feature type="region of interest" description="Disordered" evidence="5">
    <location>
        <begin position="144"/>
        <end position="172"/>
    </location>
</feature>